<name>A0A8K0VZS3_9PLEO</name>
<comment type="similarity">
    <text evidence="1">Belongs to the WAPL family.</text>
</comment>
<protein>
    <submittedName>
        <fullName evidence="4">Wings apart-like protein regulation of heterochromatin-domain-containing protein</fullName>
    </submittedName>
</protein>
<comment type="caution">
    <text evidence="4">The sequence shown here is derived from an EMBL/GenBank/DDBJ whole genome shotgun (WGS) entry which is preliminary data.</text>
</comment>
<feature type="region of interest" description="Disordered" evidence="2">
    <location>
        <begin position="1"/>
        <end position="217"/>
    </location>
</feature>
<dbReference type="Gene3D" id="1.25.10.10">
    <property type="entry name" value="Leucine-rich Repeat Variant"/>
    <property type="match status" value="1"/>
</dbReference>
<dbReference type="EMBL" id="JAGMVJ010000009">
    <property type="protein sequence ID" value="KAH7087811.1"/>
    <property type="molecule type" value="Genomic_DNA"/>
</dbReference>
<dbReference type="InterPro" id="IPR011989">
    <property type="entry name" value="ARM-like"/>
</dbReference>
<dbReference type="PANTHER" id="PTHR22100:SF13">
    <property type="entry name" value="WINGS APART-LIKE PROTEIN HOMOLOG"/>
    <property type="match status" value="1"/>
</dbReference>
<feature type="compositionally biased region" description="Basic and acidic residues" evidence="2">
    <location>
        <begin position="557"/>
        <end position="569"/>
    </location>
</feature>
<feature type="region of interest" description="Disordered" evidence="2">
    <location>
        <begin position="233"/>
        <end position="341"/>
    </location>
</feature>
<evidence type="ECO:0000259" key="3">
    <source>
        <dbReference type="Pfam" id="PF07814"/>
    </source>
</evidence>
<dbReference type="InterPro" id="IPR039874">
    <property type="entry name" value="WAPL"/>
</dbReference>
<accession>A0A8K0VZS3</accession>
<feature type="region of interest" description="Disordered" evidence="2">
    <location>
        <begin position="618"/>
        <end position="645"/>
    </location>
</feature>
<feature type="region of interest" description="Disordered" evidence="2">
    <location>
        <begin position="423"/>
        <end position="582"/>
    </location>
</feature>
<evidence type="ECO:0000256" key="1">
    <source>
        <dbReference type="ARBA" id="ARBA00006854"/>
    </source>
</evidence>
<gene>
    <name evidence="4" type="ORF">FB567DRAFT_442839</name>
</gene>
<feature type="compositionally biased region" description="Low complexity" evidence="2">
    <location>
        <begin position="52"/>
        <end position="71"/>
    </location>
</feature>
<feature type="compositionally biased region" description="Basic and acidic residues" evidence="2">
    <location>
        <begin position="189"/>
        <end position="203"/>
    </location>
</feature>
<evidence type="ECO:0000313" key="4">
    <source>
        <dbReference type="EMBL" id="KAH7087811.1"/>
    </source>
</evidence>
<proteinExistence type="inferred from homology"/>
<evidence type="ECO:0000313" key="5">
    <source>
        <dbReference type="Proteomes" id="UP000813461"/>
    </source>
</evidence>
<sequence length="1091" mass="118971">MSTAFTAPDRRKKAVTYGKSSRVASVPPPTHGNDATSPERPRKHALPPAGALKKNSLTGSGLGSSNISTNTVRADIFDVPSEDEFAQTTVKPAKRLLTKRRSPSEEHAPAVPTRAPKKNVQSSRLSPALRQPDTAEATGALTKKLQKPAPLSARTLVSTTDLSIQPKVRRGRTPQPVQEHRQGNQAGQEIKRVGGTEKEKENVRAATPALPGPSATTRVKVPAIPLARLARANVTAKSGREHDVFDLPSSGDESHLPTPKAPRHAPIAIRKKYATVTEAGRGVSAKDSIESEDSEALKKRKRKGSTSSLIAPKVTGARALDHSLPQHSRKQQKKENSVPQVQTVQQLPITTATTEAQSAVSLINKPKRTRVRTVPVVNRAPMVKGQSSPATLHGMLPQRHAPSSVPVTEQPEASVLEDDTMYEIPEPSSTPQRISTNPNSGTVTPRQKALFGSLLGTSSASATPMPTISRLQLTDRKPSSLLGSLSRSKSDITHGSESRKVRLLAKLKPERESSNDDSSESGSESGSDGEEAERKTSKAALGTSKKHGAQPNQTYKSRPDDMEVDKEVAPDSQTSQATSGFGARPKFTYAKSRSYLQEANPEDALLMSMDLDDPVAFSQTRDSQVEEEDETSQVRPNHELKKGGQSKTFQWENQMLIDDIAVKSSNSIRRSTILELCTQMAGESFTLNLLDSSLAHQFLKNVSSSGDIIFDFAVAAAMAFMIQARPTSAVLEEIAHSPAKETLLTLLSNDVDILKLAKMRKTNLSRLAQDSVAAFHAVVLDRPFWTGSKPRTLSPQLVALKSLDLLVLELRMTGSIESVLTQDIVSRLVDIASTTLERPKGDSGNEDNKLILDSIFSILEASSLAPSHQTFWPSQTLKRLSKVLSVTFEFGDTTNTTLAVKMCMNLTNNKPKACQHFSDASFVQSLVQSVVDRFKLLETDTDELERNKTLDTLILSLGAMINLTEHSDRARANVDDKQRLIETLVKTFVDGSIRTAQATLIQETQASVAVGYLSVLLGNMCLNDSTKNKIRAQLPGRQLTILVEKIREFLQVHEHANRKAKHFEGDEGQDKWRNYTARIMLVVDALEKDEA</sequence>
<dbReference type="Pfam" id="PF07814">
    <property type="entry name" value="WAPL"/>
    <property type="match status" value="1"/>
</dbReference>
<dbReference type="OrthoDB" id="78088at2759"/>
<dbReference type="PANTHER" id="PTHR22100">
    <property type="entry name" value="WINGS APART-LIKE PROTEIN HOMOLOG"/>
    <property type="match status" value="1"/>
</dbReference>
<feature type="domain" description="Wings apart-like protein C-terminal" evidence="3">
    <location>
        <begin position="633"/>
        <end position="969"/>
    </location>
</feature>
<organism evidence="4 5">
    <name type="scientific">Paraphoma chrysanthemicola</name>
    <dbReference type="NCBI Taxonomy" id="798071"/>
    <lineage>
        <taxon>Eukaryota</taxon>
        <taxon>Fungi</taxon>
        <taxon>Dikarya</taxon>
        <taxon>Ascomycota</taxon>
        <taxon>Pezizomycotina</taxon>
        <taxon>Dothideomycetes</taxon>
        <taxon>Pleosporomycetidae</taxon>
        <taxon>Pleosporales</taxon>
        <taxon>Pleosporineae</taxon>
        <taxon>Phaeosphaeriaceae</taxon>
        <taxon>Paraphoma</taxon>
    </lineage>
</organism>
<feature type="compositionally biased region" description="Basic residues" evidence="2">
    <location>
        <begin position="92"/>
        <end position="101"/>
    </location>
</feature>
<dbReference type="InterPro" id="IPR022771">
    <property type="entry name" value="WAPL_C"/>
</dbReference>
<dbReference type="AlphaFoldDB" id="A0A8K0VZS3"/>
<feature type="compositionally biased region" description="Polar residues" evidence="2">
    <location>
        <begin position="455"/>
        <end position="472"/>
    </location>
</feature>
<evidence type="ECO:0000256" key="2">
    <source>
        <dbReference type="SAM" id="MobiDB-lite"/>
    </source>
</evidence>
<reference evidence="4" key="1">
    <citation type="journal article" date="2021" name="Nat. Commun.">
        <title>Genetic determinants of endophytism in the Arabidopsis root mycobiome.</title>
        <authorList>
            <person name="Mesny F."/>
            <person name="Miyauchi S."/>
            <person name="Thiergart T."/>
            <person name="Pickel B."/>
            <person name="Atanasova L."/>
            <person name="Karlsson M."/>
            <person name="Huettel B."/>
            <person name="Barry K.W."/>
            <person name="Haridas S."/>
            <person name="Chen C."/>
            <person name="Bauer D."/>
            <person name="Andreopoulos W."/>
            <person name="Pangilinan J."/>
            <person name="LaButti K."/>
            <person name="Riley R."/>
            <person name="Lipzen A."/>
            <person name="Clum A."/>
            <person name="Drula E."/>
            <person name="Henrissat B."/>
            <person name="Kohler A."/>
            <person name="Grigoriev I.V."/>
            <person name="Martin F.M."/>
            <person name="Hacquard S."/>
        </authorList>
    </citation>
    <scope>NUCLEOTIDE SEQUENCE</scope>
    <source>
        <strain evidence="4">MPI-SDFR-AT-0120</strain>
    </source>
</reference>
<feature type="compositionally biased region" description="Basic and acidic residues" evidence="2">
    <location>
        <begin position="488"/>
        <end position="500"/>
    </location>
</feature>
<keyword evidence="5" id="KW-1185">Reference proteome</keyword>
<feature type="compositionally biased region" description="Polar residues" evidence="2">
    <location>
        <begin position="427"/>
        <end position="445"/>
    </location>
</feature>
<dbReference type="Proteomes" id="UP000813461">
    <property type="component" value="Unassembled WGS sequence"/>
</dbReference>